<sequence>MPLDEKLIQQLIELYRRGFEEILQIIITKEAKGQAISYWKDMLKEVYDILNQLDEETRKWVQQVIGQVYSQASAETWAYLNSLGMAVKENPSFAQVHQRAIDVIAQNMVSSMHESFQFIGRRVNDVFRQVALEETGRKMASGTTIKDMKQRVIQRLLDQGQTAFVDKLGRKWRLDSYAEMVARTTTREAASAATINTCREAGLDLVKITTHYPTCEKCAPLQGKVFSISGQDKRYPKLTDEYRPPIHPNCRHTLQPYIRELDPDAEKVEKYSNTSLTKDPRSEEEKQAYKEMRDAVTIATNRRRAREVLLSKNYSLQDKMEAYKLLNKTYEYTGKKPVGVDGQIIKHYQLNEDKYNVIIITENIINNGPSWKKNKDIEHLRKRKRLGQIPESWGLEEYNHKIRELCSNPNNEVYLYYKKGFKQKYYVFGDKEWIAIIGQDGIIDTAFKIDKMSYEEYIKKEGMKYMGTIKELRANGQ</sequence>
<dbReference type="Pfam" id="PF06152">
    <property type="entry name" value="Phage_min_cap2"/>
    <property type="match status" value="1"/>
</dbReference>
<gene>
    <name evidence="1" type="ordered locus">CHY_1678</name>
</gene>
<name>Q3ABI6_CARHZ</name>
<dbReference type="EMBL" id="CP000141">
    <property type="protein sequence ID" value="ABB15976.1"/>
    <property type="molecule type" value="Genomic_DNA"/>
</dbReference>
<reference evidence="1 2" key="1">
    <citation type="journal article" date="2005" name="PLoS Genet.">
        <title>Life in hot carbon monoxide: the complete genome sequence of Carboxydothermus hydrogenoformans Z-2901.</title>
        <authorList>
            <person name="Wu M."/>
            <person name="Ren Q."/>
            <person name="Durkin A.S."/>
            <person name="Daugherty S.C."/>
            <person name="Brinkac L.M."/>
            <person name="Dodson R.J."/>
            <person name="Madupu R."/>
            <person name="Sullivan S.A."/>
            <person name="Kolonay J.F."/>
            <person name="Haft D.H."/>
            <person name="Nelson W.C."/>
            <person name="Tallon L.J."/>
            <person name="Jones K.M."/>
            <person name="Ulrich L.E."/>
            <person name="Gonzalez J.M."/>
            <person name="Zhulin I.B."/>
            <person name="Robb F.T."/>
            <person name="Eisen J.A."/>
        </authorList>
    </citation>
    <scope>NUCLEOTIDE SEQUENCE [LARGE SCALE GENOMIC DNA]</scope>
    <source>
        <strain evidence="2">ATCC BAA-161 / DSM 6008 / Z-2901</strain>
    </source>
</reference>
<dbReference type="InParanoid" id="Q3ABI6"/>
<protein>
    <submittedName>
        <fullName evidence="1">Putative prophage LambdaCh01, head morphogenesis protein, SPP1 gp7 family</fullName>
    </submittedName>
</protein>
<dbReference type="OrthoDB" id="3197444at2"/>
<dbReference type="InterPro" id="IPR009319">
    <property type="entry name" value="Phage_A118_VSP1"/>
</dbReference>
<dbReference type="eggNOG" id="ENOG5032ZR9">
    <property type="taxonomic scope" value="Bacteria"/>
</dbReference>
<dbReference type="STRING" id="246194.CHY_1678"/>
<dbReference type="AlphaFoldDB" id="Q3ABI6"/>
<evidence type="ECO:0000313" key="2">
    <source>
        <dbReference type="Proteomes" id="UP000002706"/>
    </source>
</evidence>
<dbReference type="GO" id="GO:0005198">
    <property type="term" value="F:structural molecule activity"/>
    <property type="evidence" value="ECO:0007669"/>
    <property type="project" value="InterPro"/>
</dbReference>
<dbReference type="RefSeq" id="WP_011344573.1">
    <property type="nucleotide sequence ID" value="NC_007503.1"/>
</dbReference>
<accession>Q3ABI6</accession>
<dbReference type="KEGG" id="chy:CHY_1678"/>
<organism evidence="1 2">
    <name type="scientific">Carboxydothermus hydrogenoformans (strain ATCC BAA-161 / DSM 6008 / Z-2901)</name>
    <dbReference type="NCBI Taxonomy" id="246194"/>
    <lineage>
        <taxon>Bacteria</taxon>
        <taxon>Bacillati</taxon>
        <taxon>Bacillota</taxon>
        <taxon>Clostridia</taxon>
        <taxon>Thermoanaerobacterales</taxon>
        <taxon>Thermoanaerobacteraceae</taxon>
        <taxon>Carboxydothermus</taxon>
    </lineage>
</organism>
<proteinExistence type="predicted"/>
<keyword evidence="2" id="KW-1185">Reference proteome</keyword>
<dbReference type="HOGENOM" id="CLU_571981_0_0_9"/>
<evidence type="ECO:0000313" key="1">
    <source>
        <dbReference type="EMBL" id="ABB15976.1"/>
    </source>
</evidence>
<dbReference type="Proteomes" id="UP000002706">
    <property type="component" value="Chromosome"/>
</dbReference>